<protein>
    <submittedName>
        <fullName evidence="1">DUF3244 domain-containing protein</fullName>
    </submittedName>
</protein>
<dbReference type="EMBL" id="QSUP01000002">
    <property type="protein sequence ID" value="RGN53894.1"/>
    <property type="molecule type" value="Genomic_DNA"/>
</dbReference>
<reference evidence="1 2" key="1">
    <citation type="submission" date="2018-08" db="EMBL/GenBank/DDBJ databases">
        <title>A genome reference for cultivated species of the human gut microbiota.</title>
        <authorList>
            <person name="Zou Y."/>
            <person name="Xue W."/>
            <person name="Luo G."/>
        </authorList>
    </citation>
    <scope>NUCLEOTIDE SEQUENCE [LARGE SCALE GENOMIC DNA]</scope>
    <source>
        <strain evidence="1 2">OM05-11AA</strain>
    </source>
</reference>
<dbReference type="AlphaFoldDB" id="A0AB37LXZ4"/>
<gene>
    <name evidence="1" type="ORF">DXB61_03235</name>
</gene>
<proteinExistence type="predicted"/>
<name>A0AB37LXZ4_9BACT</name>
<dbReference type="Proteomes" id="UP000261088">
    <property type="component" value="Unassembled WGS sequence"/>
</dbReference>
<comment type="caution">
    <text evidence="1">The sequence shown here is derived from an EMBL/GenBank/DDBJ whole genome shotgun (WGS) entry which is preliminary data.</text>
</comment>
<organism evidence="1 2">
    <name type="scientific">Parabacteroides merdae</name>
    <dbReference type="NCBI Taxonomy" id="46503"/>
    <lineage>
        <taxon>Bacteria</taxon>
        <taxon>Pseudomonadati</taxon>
        <taxon>Bacteroidota</taxon>
        <taxon>Bacteroidia</taxon>
        <taxon>Bacteroidales</taxon>
        <taxon>Tannerellaceae</taxon>
        <taxon>Parabacteroides</taxon>
    </lineage>
</organism>
<dbReference type="Gene3D" id="2.60.40.3080">
    <property type="match status" value="1"/>
</dbReference>
<sequence>MFGYLTLTLQVKTQYKNSITMKTTIKILMLVVGFFFVSGTISYAENDSTERIIIKESQDQERTRSICPVEAWYQGTNVYISFLDQPVIATISITNILNGEVTTNVYQSPQTILIPVYGGSGEYQIEVSYDSKSFVGHFELK</sequence>
<dbReference type="InterPro" id="IPR021638">
    <property type="entry name" value="DUF3244"/>
</dbReference>
<accession>A0AB37LXZ4</accession>
<dbReference type="Pfam" id="PF11589">
    <property type="entry name" value="DUF3244"/>
    <property type="match status" value="1"/>
</dbReference>
<evidence type="ECO:0000313" key="1">
    <source>
        <dbReference type="EMBL" id="RGN53894.1"/>
    </source>
</evidence>
<evidence type="ECO:0000313" key="2">
    <source>
        <dbReference type="Proteomes" id="UP000261088"/>
    </source>
</evidence>